<evidence type="ECO:0000313" key="6">
    <source>
        <dbReference type="Proteomes" id="UP000292085"/>
    </source>
</evidence>
<proteinExistence type="inferred from homology"/>
<reference evidence="5 6" key="1">
    <citation type="submission" date="2019-02" db="EMBL/GenBank/DDBJ databases">
        <authorList>
            <person name="Li Y."/>
        </authorList>
    </citation>
    <scope>NUCLEOTIDE SEQUENCE [LARGE SCALE GENOMIC DNA]</scope>
    <source>
        <strain evidence="5 6">3-7</strain>
    </source>
</reference>
<dbReference type="AlphaFoldDB" id="A0A4V2DDD8"/>
<comment type="similarity">
    <text evidence="1 3">Belongs to the type-B carboxylesterase/lipase family.</text>
</comment>
<dbReference type="InterPro" id="IPR029058">
    <property type="entry name" value="AB_hydrolase_fold"/>
</dbReference>
<dbReference type="Pfam" id="PF00135">
    <property type="entry name" value="COesterase"/>
    <property type="match status" value="1"/>
</dbReference>
<evidence type="ECO:0000256" key="2">
    <source>
        <dbReference type="ARBA" id="ARBA00022801"/>
    </source>
</evidence>
<dbReference type="InterPro" id="IPR019826">
    <property type="entry name" value="Carboxylesterase_B_AS"/>
</dbReference>
<keyword evidence="6" id="KW-1185">Reference proteome</keyword>
<dbReference type="Proteomes" id="UP000292085">
    <property type="component" value="Unassembled WGS sequence"/>
</dbReference>
<comment type="caution">
    <text evidence="5">The sequence shown here is derived from an EMBL/GenBank/DDBJ whole genome shotgun (WGS) entry which is preliminary data.</text>
</comment>
<feature type="domain" description="Carboxylesterase type B" evidence="4">
    <location>
        <begin position="68"/>
        <end position="519"/>
    </location>
</feature>
<dbReference type="PROSITE" id="PS00941">
    <property type="entry name" value="CARBOXYLESTERASE_B_2"/>
    <property type="match status" value="1"/>
</dbReference>
<evidence type="ECO:0000259" key="4">
    <source>
        <dbReference type="Pfam" id="PF00135"/>
    </source>
</evidence>
<dbReference type="SUPFAM" id="SSF53474">
    <property type="entry name" value="alpha/beta-Hydrolases"/>
    <property type="match status" value="1"/>
</dbReference>
<evidence type="ECO:0000256" key="3">
    <source>
        <dbReference type="RuleBase" id="RU361235"/>
    </source>
</evidence>
<organism evidence="5 6">
    <name type="scientific">Sphingomonas populi</name>
    <dbReference type="NCBI Taxonomy" id="2484750"/>
    <lineage>
        <taxon>Bacteria</taxon>
        <taxon>Pseudomonadati</taxon>
        <taxon>Pseudomonadota</taxon>
        <taxon>Alphaproteobacteria</taxon>
        <taxon>Sphingomonadales</taxon>
        <taxon>Sphingomonadaceae</taxon>
        <taxon>Sphingomonas</taxon>
    </lineage>
</organism>
<dbReference type="PROSITE" id="PS00122">
    <property type="entry name" value="CARBOXYLESTERASE_B_1"/>
    <property type="match status" value="1"/>
</dbReference>
<dbReference type="EMBL" id="SGIS01000012">
    <property type="protein sequence ID" value="RZF64638.1"/>
    <property type="molecule type" value="Genomic_DNA"/>
</dbReference>
<protein>
    <recommendedName>
        <fullName evidence="3">Carboxylic ester hydrolase</fullName>
        <ecNumber evidence="3">3.1.1.-</ecNumber>
    </recommendedName>
</protein>
<dbReference type="InterPro" id="IPR050309">
    <property type="entry name" value="Type-B_Carboxylest/Lipase"/>
</dbReference>
<evidence type="ECO:0000313" key="5">
    <source>
        <dbReference type="EMBL" id="RZF64638.1"/>
    </source>
</evidence>
<accession>A0A4V2DDD8</accession>
<dbReference type="EC" id="3.1.1.-" evidence="3"/>
<sequence>MATSADGPPRGIAPRPEICGVNATAQANSPVRTDVWVPHAAEPRGRSMKARFLTLLIGLVGAAGWAGPTVNTAQGRLEGDTARGVSAFKAIPYAAPPVNDLRWRAPRPAQAWKGVRSATAFGAVCPQAQVTWAGHDLDRTSEDCLTLNVWTPRVTAGGRLPVLVWFHGGGYTAGAGSQRTYEGTTLARLGAVIVTINYRLGVLGYLAHPALSKESPLGTSGNYGLLDQIAALRWARANIAKFGGDPANVTIAGQSAGGGSAMLVTVSPLARGLFQKAIFESGTALGLPGAEGEAGLKQAEDAGTAYAQRLHAGTIAQLRAMPAAALVAAAAPRIVTAPIRDGTVVPLDITAAYRTGRDAGVPVLLGWNSNEAARFLDHATLAGYAADVRQTFPVIAPDLLRLYPASSDATATRAALDMMSDTDFGWRGWSIAEARTAKGDAPVFVYQFDNPPPGVDGARSDGAVHSDELNYVWGNHDPARRWPATDTAFAGLMQRYWITFARTGNPNRVGLPQWAPYASGRMALWLRSSGSKRAPPLRAATLRALDHVLHTEATPRRRSDGRATAR</sequence>
<dbReference type="Gene3D" id="3.40.50.1820">
    <property type="entry name" value="alpha/beta hydrolase"/>
    <property type="match status" value="1"/>
</dbReference>
<keyword evidence="2 3" id="KW-0378">Hydrolase</keyword>
<dbReference type="GO" id="GO:0016787">
    <property type="term" value="F:hydrolase activity"/>
    <property type="evidence" value="ECO:0007669"/>
    <property type="project" value="UniProtKB-KW"/>
</dbReference>
<gene>
    <name evidence="5" type="ORF">EWE75_09575</name>
</gene>
<dbReference type="InterPro" id="IPR019819">
    <property type="entry name" value="Carboxylesterase_B_CS"/>
</dbReference>
<name>A0A4V2DDD8_9SPHN</name>
<evidence type="ECO:0000256" key="1">
    <source>
        <dbReference type="ARBA" id="ARBA00005964"/>
    </source>
</evidence>
<dbReference type="InterPro" id="IPR002018">
    <property type="entry name" value="CarbesteraseB"/>
</dbReference>
<dbReference type="OrthoDB" id="9775851at2"/>
<dbReference type="PANTHER" id="PTHR11559">
    <property type="entry name" value="CARBOXYLESTERASE"/>
    <property type="match status" value="1"/>
</dbReference>